<evidence type="ECO:0000256" key="1">
    <source>
        <dbReference type="SAM" id="SignalP"/>
    </source>
</evidence>
<evidence type="ECO:0000313" key="3">
    <source>
        <dbReference type="EMBL" id="CAF3968823.1"/>
    </source>
</evidence>
<proteinExistence type="predicted"/>
<reference evidence="2" key="1">
    <citation type="submission" date="2021-02" db="EMBL/GenBank/DDBJ databases">
        <authorList>
            <person name="Nowell W R."/>
        </authorList>
    </citation>
    <scope>NUCLEOTIDE SEQUENCE</scope>
</reference>
<gene>
    <name evidence="2" type="ORF">JYZ213_LOCUS41411</name>
    <name evidence="3" type="ORF">OXD698_LOCUS27702</name>
</gene>
<name>A0A815QJF7_9BILA</name>
<dbReference type="Proteomes" id="UP000663845">
    <property type="component" value="Unassembled WGS sequence"/>
</dbReference>
<dbReference type="EMBL" id="CAJOAZ010002897">
    <property type="protein sequence ID" value="CAF3968823.1"/>
    <property type="molecule type" value="Genomic_DNA"/>
</dbReference>
<feature type="chain" id="PRO_5036228618" evidence="1">
    <location>
        <begin position="27"/>
        <end position="305"/>
    </location>
</feature>
<evidence type="ECO:0000313" key="4">
    <source>
        <dbReference type="Proteomes" id="UP000663845"/>
    </source>
</evidence>
<keyword evidence="1" id="KW-0732">Signal</keyword>
<evidence type="ECO:0000313" key="2">
    <source>
        <dbReference type="EMBL" id="CAF1463841.1"/>
    </source>
</evidence>
<feature type="signal peptide" evidence="1">
    <location>
        <begin position="1"/>
        <end position="26"/>
    </location>
</feature>
<sequence>MFFHVAIPSLLITMFILILPHHQIHSQVQLSSLNQPFRHAYSQARNHVLSKTDPLITINDGNVILIHHGKQTAISYRSPVYQDLKAISHIPLTIYLFLFNLESNDYDLSLDQITQLKSYLQDISTIRQSYNFASTSDSIIRTQYNILDQSIVYLRSLLESKRVNQIILKEFCIQTRILFSANVNLAARNQLDVLHSIVYPWYKQLLNETERETVKVLILAPKAARDGTVEKLYFYELFNEYYEGKRIIYAESAFDEERALNIFGTWILDAYAGDAFYDDSTRLHRDLMANEAMVYVKKMFKTTKN</sequence>
<organism evidence="2 4">
    <name type="scientific">Adineta steineri</name>
    <dbReference type="NCBI Taxonomy" id="433720"/>
    <lineage>
        <taxon>Eukaryota</taxon>
        <taxon>Metazoa</taxon>
        <taxon>Spiralia</taxon>
        <taxon>Gnathifera</taxon>
        <taxon>Rotifera</taxon>
        <taxon>Eurotatoria</taxon>
        <taxon>Bdelloidea</taxon>
        <taxon>Adinetida</taxon>
        <taxon>Adinetidae</taxon>
        <taxon>Adineta</taxon>
    </lineage>
</organism>
<dbReference type="AlphaFoldDB" id="A0A815QJF7"/>
<protein>
    <submittedName>
        <fullName evidence="2">Uncharacterized protein</fullName>
    </submittedName>
</protein>
<comment type="caution">
    <text evidence="2">The sequence shown here is derived from an EMBL/GenBank/DDBJ whole genome shotgun (WGS) entry which is preliminary data.</text>
</comment>
<dbReference type="EMBL" id="CAJNOG010001682">
    <property type="protein sequence ID" value="CAF1463841.1"/>
    <property type="molecule type" value="Genomic_DNA"/>
</dbReference>
<dbReference type="Proteomes" id="UP000663844">
    <property type="component" value="Unassembled WGS sequence"/>
</dbReference>
<accession>A0A815QJF7</accession>